<evidence type="ECO:0000256" key="2">
    <source>
        <dbReference type="ARBA" id="ARBA00022670"/>
    </source>
</evidence>
<dbReference type="InterPro" id="IPR038765">
    <property type="entry name" value="Papain-like_cys_pep_sf"/>
</dbReference>
<dbReference type="Pfam" id="PF02902">
    <property type="entry name" value="Peptidase_C48"/>
    <property type="match status" value="1"/>
</dbReference>
<dbReference type="Gene3D" id="3.40.395.10">
    <property type="entry name" value="Adenoviral Proteinase, Chain A"/>
    <property type="match status" value="1"/>
</dbReference>
<evidence type="ECO:0000313" key="6">
    <source>
        <dbReference type="Proteomes" id="UP000796880"/>
    </source>
</evidence>
<keyword evidence="2" id="KW-0645">Protease</keyword>
<comment type="caution">
    <text evidence="5">The sequence shown here is derived from an EMBL/GenBank/DDBJ whole genome shotgun (WGS) entry which is preliminary data.</text>
</comment>
<name>A0A8K0E0R8_9ROSA</name>
<dbReference type="Proteomes" id="UP000796880">
    <property type="component" value="Unassembled WGS sequence"/>
</dbReference>
<dbReference type="PROSITE" id="PS50600">
    <property type="entry name" value="ULP_PROTEASE"/>
    <property type="match status" value="1"/>
</dbReference>
<protein>
    <recommendedName>
        <fullName evidence="4">Ubiquitin-like protease family profile domain-containing protein</fullName>
    </recommendedName>
</protein>
<feature type="domain" description="Ubiquitin-like protease family profile" evidence="4">
    <location>
        <begin position="1"/>
        <end position="206"/>
    </location>
</feature>
<organism evidence="5 6">
    <name type="scientific">Rhamnella rubrinervis</name>
    <dbReference type="NCBI Taxonomy" id="2594499"/>
    <lineage>
        <taxon>Eukaryota</taxon>
        <taxon>Viridiplantae</taxon>
        <taxon>Streptophyta</taxon>
        <taxon>Embryophyta</taxon>
        <taxon>Tracheophyta</taxon>
        <taxon>Spermatophyta</taxon>
        <taxon>Magnoliopsida</taxon>
        <taxon>eudicotyledons</taxon>
        <taxon>Gunneridae</taxon>
        <taxon>Pentapetalae</taxon>
        <taxon>rosids</taxon>
        <taxon>fabids</taxon>
        <taxon>Rosales</taxon>
        <taxon>Rhamnaceae</taxon>
        <taxon>rhamnoid group</taxon>
        <taxon>Rhamneae</taxon>
        <taxon>Rhamnella</taxon>
    </lineage>
</organism>
<dbReference type="GO" id="GO:0008234">
    <property type="term" value="F:cysteine-type peptidase activity"/>
    <property type="evidence" value="ECO:0007669"/>
    <property type="project" value="InterPro"/>
</dbReference>
<dbReference type="SUPFAM" id="SSF54001">
    <property type="entry name" value="Cysteine proteinases"/>
    <property type="match status" value="1"/>
</dbReference>
<dbReference type="OrthoDB" id="1251866at2759"/>
<reference evidence="5" key="1">
    <citation type="submission" date="2020-03" db="EMBL/GenBank/DDBJ databases">
        <title>A high-quality chromosome-level genome assembly of a woody plant with both climbing and erect habits, Rhamnella rubrinervis.</title>
        <authorList>
            <person name="Lu Z."/>
            <person name="Yang Y."/>
            <person name="Zhu X."/>
            <person name="Sun Y."/>
        </authorList>
    </citation>
    <scope>NUCLEOTIDE SEQUENCE</scope>
    <source>
        <strain evidence="5">BYM</strain>
        <tissue evidence="5">Leaf</tissue>
    </source>
</reference>
<evidence type="ECO:0000313" key="5">
    <source>
        <dbReference type="EMBL" id="KAF3441107.1"/>
    </source>
</evidence>
<dbReference type="AlphaFoldDB" id="A0A8K0E0R8"/>
<accession>A0A8K0E0R8</accession>
<dbReference type="GO" id="GO:0006508">
    <property type="term" value="P:proteolysis"/>
    <property type="evidence" value="ECO:0007669"/>
    <property type="project" value="UniProtKB-KW"/>
</dbReference>
<sequence length="237" mass="27182">MSVMTFSIGMEIMCIKRMTSANKEGELVASTNNEDQPSFPTQDQPINKQEVGSMVAVNKEEKCLDTAELGGGKRLRIVAMKTKSRWIVNQSLREKLKSTLPVNKFDPLRPVCKYIYIPLSIINWHWIFARRVHIYDSYLKDKSYGANLEQLWTITPFVLKTSNVYDTRSTLDSSLKPFKYTFVKDYPQQQNRGDCGVSVLKGIEYSMLGLLLDFSQENIIFFRPKCAEEVLAKQLSV</sequence>
<evidence type="ECO:0000256" key="3">
    <source>
        <dbReference type="ARBA" id="ARBA00022801"/>
    </source>
</evidence>
<gene>
    <name evidence="5" type="ORF">FNV43_RR15017</name>
</gene>
<comment type="similarity">
    <text evidence="1">Belongs to the peptidase C48 family.</text>
</comment>
<keyword evidence="3" id="KW-0378">Hydrolase</keyword>
<evidence type="ECO:0000256" key="1">
    <source>
        <dbReference type="ARBA" id="ARBA00005234"/>
    </source>
</evidence>
<proteinExistence type="inferred from homology"/>
<evidence type="ECO:0000259" key="4">
    <source>
        <dbReference type="PROSITE" id="PS50600"/>
    </source>
</evidence>
<keyword evidence="6" id="KW-1185">Reference proteome</keyword>
<dbReference type="EMBL" id="VOIH02000007">
    <property type="protein sequence ID" value="KAF3441107.1"/>
    <property type="molecule type" value="Genomic_DNA"/>
</dbReference>
<dbReference type="InterPro" id="IPR003653">
    <property type="entry name" value="Peptidase_C48_C"/>
</dbReference>